<name>A0A1T5ISK8_9BACT</name>
<gene>
    <name evidence="2" type="ORF">SAMN05660236_0338</name>
</gene>
<dbReference type="AlphaFoldDB" id="A0A1T5ISK8"/>
<dbReference type="RefSeq" id="WP_079684976.1">
    <property type="nucleotide sequence ID" value="NZ_FUZU01000001.1"/>
</dbReference>
<organism evidence="2 3">
    <name type="scientific">Ohtaekwangia koreensis</name>
    <dbReference type="NCBI Taxonomy" id="688867"/>
    <lineage>
        <taxon>Bacteria</taxon>
        <taxon>Pseudomonadati</taxon>
        <taxon>Bacteroidota</taxon>
        <taxon>Cytophagia</taxon>
        <taxon>Cytophagales</taxon>
        <taxon>Fulvivirgaceae</taxon>
        <taxon>Ohtaekwangia</taxon>
    </lineage>
</organism>
<evidence type="ECO:0000313" key="2">
    <source>
        <dbReference type="EMBL" id="SKC41968.1"/>
    </source>
</evidence>
<dbReference type="OrthoDB" id="673686at2"/>
<accession>A0A1T5ISK8</accession>
<dbReference type="Gene3D" id="3.10.450.360">
    <property type="match status" value="1"/>
</dbReference>
<dbReference type="EMBL" id="FUZU01000001">
    <property type="protein sequence ID" value="SKC41968.1"/>
    <property type="molecule type" value="Genomic_DNA"/>
</dbReference>
<evidence type="ECO:0000256" key="1">
    <source>
        <dbReference type="SAM" id="SignalP"/>
    </source>
</evidence>
<keyword evidence="3" id="KW-1185">Reference proteome</keyword>
<keyword evidence="1" id="KW-0732">Signal</keyword>
<protein>
    <recommendedName>
        <fullName evidence="4">Beta-lactamase-inhibitor-like, PepSY-like</fullName>
    </recommendedName>
</protein>
<dbReference type="SUPFAM" id="SSF160574">
    <property type="entry name" value="BT0923-like"/>
    <property type="match status" value="1"/>
</dbReference>
<evidence type="ECO:0000313" key="3">
    <source>
        <dbReference type="Proteomes" id="UP000190961"/>
    </source>
</evidence>
<feature type="chain" id="PRO_5012233834" description="Beta-lactamase-inhibitor-like, PepSY-like" evidence="1">
    <location>
        <begin position="20"/>
        <end position="185"/>
    </location>
</feature>
<sequence>MKTIFGILVGLCLATGANAQESETITITPVKKGEEPKAVMDAIRNDFPKGMIVDLNFLPLVLYGEQWSVRTEGNVKQSDNVKFYQVNIKEGQESYQAVYDKHGKLHYSKRIIKHAELPQAVVDAITVAHPDYKIINDREKITSDANGKLNIVYHVTIQKKEHGILQGMFVDPTGKILREIRPYKV</sequence>
<reference evidence="2 3" key="1">
    <citation type="submission" date="2017-02" db="EMBL/GenBank/DDBJ databases">
        <authorList>
            <person name="Peterson S.W."/>
        </authorList>
    </citation>
    <scope>NUCLEOTIDE SEQUENCE [LARGE SCALE GENOMIC DNA]</scope>
    <source>
        <strain evidence="2 3">DSM 25262</strain>
    </source>
</reference>
<evidence type="ECO:0008006" key="4">
    <source>
        <dbReference type="Google" id="ProtNLM"/>
    </source>
</evidence>
<feature type="signal peptide" evidence="1">
    <location>
        <begin position="1"/>
        <end position="19"/>
    </location>
</feature>
<dbReference type="Proteomes" id="UP000190961">
    <property type="component" value="Unassembled WGS sequence"/>
</dbReference>
<proteinExistence type="predicted"/>